<name>A0A1A7C2V3_9BURK</name>
<evidence type="ECO:0000256" key="3">
    <source>
        <dbReference type="ARBA" id="ARBA00022448"/>
    </source>
</evidence>
<feature type="transmembrane region" description="Helical" evidence="8">
    <location>
        <begin position="252"/>
        <end position="273"/>
    </location>
</feature>
<keyword evidence="12" id="KW-1185">Reference proteome</keyword>
<keyword evidence="3" id="KW-0813">Transport</keyword>
<dbReference type="PROSITE" id="PS50850">
    <property type="entry name" value="MFS"/>
    <property type="match status" value="1"/>
</dbReference>
<feature type="transmembrane region" description="Helical" evidence="8">
    <location>
        <begin position="339"/>
        <end position="362"/>
    </location>
</feature>
<dbReference type="InterPro" id="IPR020846">
    <property type="entry name" value="MFS_dom"/>
</dbReference>
<dbReference type="Pfam" id="PF07690">
    <property type="entry name" value="MFS_1"/>
    <property type="match status" value="2"/>
</dbReference>
<feature type="domain" description="Major facilitator superfamily (MFS) profile" evidence="10">
    <location>
        <begin position="43"/>
        <end position="426"/>
    </location>
</feature>
<organism evidence="11 12">
    <name type="scientific">Janthinobacterium psychrotolerans</name>
    <dbReference type="NCBI Taxonomy" id="1747903"/>
    <lineage>
        <taxon>Bacteria</taxon>
        <taxon>Pseudomonadati</taxon>
        <taxon>Pseudomonadota</taxon>
        <taxon>Betaproteobacteria</taxon>
        <taxon>Burkholderiales</taxon>
        <taxon>Oxalobacteraceae</taxon>
        <taxon>Janthinobacterium</taxon>
    </lineage>
</organism>
<dbReference type="EMBL" id="LOCQ01000054">
    <property type="protein sequence ID" value="OBV39339.1"/>
    <property type="molecule type" value="Genomic_DNA"/>
</dbReference>
<accession>A0A1A7C2V3</accession>
<sequence length="434" mass="46106">MMNSRLSPYTVMSDASLAFAASANTVSPAAPAARAAIAKGTAAFKRSNRALFFGGFSTFSLLYCIQPLFPLLSQQFHLTPAQSSWSLSVSSGLLAISLVLLSAVSDRVGRKPLMVASMFSAALLTVLSAFAQDYAQLLALRAALGIALGGMPAVAMAYLGEEIEGPSLGLSMGLYIAGSAFGGMSGRLIAAMLSDFLSWRWALGVLGVAGLLAAAEFWRSLPASKNFVPSTRGWQALPHAVQQHFSDRGLPWLFCLAFLLMGCFVSLYNYIGYRLLTAPFGLRQSTVGLLAFLYLIGIFSSVWAGRLVDRLGRRGVLWIMLSIMLSGILLTLFDSLPLIVIGMALATFGFFASHSIASSWVSRRARAPQALASAFYLLFYYLGSSLIGSASGMMWGFDGWTGVVAMLGVCLGGGVLIALKLRHLQPLGAREAAG</sequence>
<dbReference type="PANTHER" id="PTHR43271:SF1">
    <property type="entry name" value="INNER MEMBRANE TRANSPORT PROTEIN YNFM"/>
    <property type="match status" value="1"/>
</dbReference>
<dbReference type="PATRIC" id="fig|1747903.4.peg.2923"/>
<evidence type="ECO:0000256" key="7">
    <source>
        <dbReference type="ARBA" id="ARBA00023136"/>
    </source>
</evidence>
<dbReference type="STRING" id="1747903.ASR47_1009154"/>
<evidence type="ECO:0000259" key="10">
    <source>
        <dbReference type="PROSITE" id="PS50850"/>
    </source>
</evidence>
<keyword evidence="4" id="KW-1003">Cell membrane</keyword>
<dbReference type="PROSITE" id="PS00216">
    <property type="entry name" value="SUGAR_TRANSPORT_1"/>
    <property type="match status" value="1"/>
</dbReference>
<dbReference type="Gene3D" id="1.20.1250.20">
    <property type="entry name" value="MFS general substrate transporter like domains"/>
    <property type="match status" value="1"/>
</dbReference>
<feature type="chain" id="PRO_5008355585" evidence="9">
    <location>
        <begin position="21"/>
        <end position="434"/>
    </location>
</feature>
<dbReference type="InterPro" id="IPR036259">
    <property type="entry name" value="MFS_trans_sf"/>
</dbReference>
<feature type="transmembrane region" description="Helical" evidence="8">
    <location>
        <begin position="374"/>
        <end position="397"/>
    </location>
</feature>
<keyword evidence="5 8" id="KW-0812">Transmembrane</keyword>
<dbReference type="Proteomes" id="UP000092713">
    <property type="component" value="Unassembled WGS sequence"/>
</dbReference>
<evidence type="ECO:0000256" key="6">
    <source>
        <dbReference type="ARBA" id="ARBA00022989"/>
    </source>
</evidence>
<evidence type="ECO:0000313" key="12">
    <source>
        <dbReference type="Proteomes" id="UP000092713"/>
    </source>
</evidence>
<evidence type="ECO:0000256" key="2">
    <source>
        <dbReference type="ARBA" id="ARBA00008335"/>
    </source>
</evidence>
<keyword evidence="9" id="KW-0732">Signal</keyword>
<feature type="transmembrane region" description="Helical" evidence="8">
    <location>
        <begin position="84"/>
        <end position="101"/>
    </location>
</feature>
<keyword evidence="7 8" id="KW-0472">Membrane</keyword>
<protein>
    <submittedName>
        <fullName evidence="11">MFS transporter, YNFM family, putative membrane transport protein</fullName>
    </submittedName>
</protein>
<proteinExistence type="inferred from homology"/>
<dbReference type="GO" id="GO:0022857">
    <property type="term" value="F:transmembrane transporter activity"/>
    <property type="evidence" value="ECO:0007669"/>
    <property type="project" value="InterPro"/>
</dbReference>
<dbReference type="SUPFAM" id="SSF103473">
    <property type="entry name" value="MFS general substrate transporter"/>
    <property type="match status" value="1"/>
</dbReference>
<dbReference type="InterPro" id="IPR011701">
    <property type="entry name" value="MFS"/>
</dbReference>
<evidence type="ECO:0000256" key="4">
    <source>
        <dbReference type="ARBA" id="ARBA00022475"/>
    </source>
</evidence>
<dbReference type="CDD" id="cd17324">
    <property type="entry name" value="MFS_NepI_like"/>
    <property type="match status" value="1"/>
</dbReference>
<feature type="transmembrane region" description="Helical" evidence="8">
    <location>
        <begin position="285"/>
        <end position="304"/>
    </location>
</feature>
<feature type="transmembrane region" description="Helical" evidence="8">
    <location>
        <begin position="172"/>
        <end position="193"/>
    </location>
</feature>
<feature type="transmembrane region" description="Helical" evidence="8">
    <location>
        <begin position="50"/>
        <end position="72"/>
    </location>
</feature>
<gene>
    <name evidence="11" type="ORF">ASR47_1009154</name>
</gene>
<feature type="transmembrane region" description="Helical" evidence="8">
    <location>
        <begin position="403"/>
        <end position="421"/>
    </location>
</feature>
<evidence type="ECO:0000256" key="1">
    <source>
        <dbReference type="ARBA" id="ARBA00004651"/>
    </source>
</evidence>
<feature type="transmembrane region" description="Helical" evidence="8">
    <location>
        <begin position="316"/>
        <end position="333"/>
    </location>
</feature>
<feature type="transmembrane region" description="Helical" evidence="8">
    <location>
        <begin position="138"/>
        <end position="160"/>
    </location>
</feature>
<feature type="signal peptide" evidence="9">
    <location>
        <begin position="1"/>
        <end position="20"/>
    </location>
</feature>
<dbReference type="AlphaFoldDB" id="A0A1A7C2V3"/>
<dbReference type="GO" id="GO:0005886">
    <property type="term" value="C:plasma membrane"/>
    <property type="evidence" value="ECO:0007669"/>
    <property type="project" value="UniProtKB-SubCell"/>
</dbReference>
<evidence type="ECO:0000256" key="5">
    <source>
        <dbReference type="ARBA" id="ARBA00022692"/>
    </source>
</evidence>
<comment type="similarity">
    <text evidence="2">Belongs to the major facilitator superfamily.</text>
</comment>
<dbReference type="InterPro" id="IPR005829">
    <property type="entry name" value="Sugar_transporter_CS"/>
</dbReference>
<evidence type="ECO:0000256" key="9">
    <source>
        <dbReference type="SAM" id="SignalP"/>
    </source>
</evidence>
<reference evidence="11 12" key="1">
    <citation type="submission" date="2016-04" db="EMBL/GenBank/DDBJ databases">
        <title>Draft genome sequence of Janthinobacterium psychrotolerans sp. nov., isolated from freshwater sediments in Denmark.</title>
        <authorList>
            <person name="Gong X."/>
            <person name="Skrivergaard S."/>
            <person name="Korsgaard B.S."/>
            <person name="Schreiber L."/>
            <person name="Marshall I.P."/>
            <person name="Finster K."/>
            <person name="Schramm A."/>
        </authorList>
    </citation>
    <scope>NUCLEOTIDE SEQUENCE [LARGE SCALE GENOMIC DNA]</scope>
    <source>
        <strain evidence="11 12">S3-2</strain>
    </source>
</reference>
<dbReference type="PANTHER" id="PTHR43271">
    <property type="entry name" value="BLL2771 PROTEIN"/>
    <property type="match status" value="1"/>
</dbReference>
<keyword evidence="6 8" id="KW-1133">Transmembrane helix</keyword>
<evidence type="ECO:0000313" key="11">
    <source>
        <dbReference type="EMBL" id="OBV39339.1"/>
    </source>
</evidence>
<comment type="subcellular location">
    <subcellularLocation>
        <location evidence="1">Cell membrane</location>
        <topology evidence="1">Multi-pass membrane protein</topology>
    </subcellularLocation>
</comment>
<feature type="transmembrane region" description="Helical" evidence="8">
    <location>
        <begin position="199"/>
        <end position="218"/>
    </location>
</feature>
<feature type="transmembrane region" description="Helical" evidence="8">
    <location>
        <begin position="113"/>
        <end position="132"/>
    </location>
</feature>
<comment type="caution">
    <text evidence="11">The sequence shown here is derived from an EMBL/GenBank/DDBJ whole genome shotgun (WGS) entry which is preliminary data.</text>
</comment>
<evidence type="ECO:0000256" key="8">
    <source>
        <dbReference type="SAM" id="Phobius"/>
    </source>
</evidence>